<evidence type="ECO:0000256" key="1">
    <source>
        <dbReference type="SAM" id="MobiDB-lite"/>
    </source>
</evidence>
<name>A0A507B757_9PEZI</name>
<protein>
    <submittedName>
        <fullName evidence="2">Uncharacterized protein</fullName>
    </submittedName>
</protein>
<feature type="compositionally biased region" description="Basic residues" evidence="1">
    <location>
        <begin position="109"/>
        <end position="120"/>
    </location>
</feature>
<dbReference type="Proteomes" id="UP000319257">
    <property type="component" value="Unassembled WGS sequence"/>
</dbReference>
<feature type="compositionally biased region" description="Polar residues" evidence="1">
    <location>
        <begin position="63"/>
        <end position="72"/>
    </location>
</feature>
<dbReference type="RefSeq" id="XP_030994309.1">
    <property type="nucleotide sequence ID" value="XM_031142531.1"/>
</dbReference>
<evidence type="ECO:0000313" key="3">
    <source>
        <dbReference type="Proteomes" id="UP000319257"/>
    </source>
</evidence>
<dbReference type="EMBL" id="SKBQ01000003">
    <property type="protein sequence ID" value="TPX12598.1"/>
    <property type="molecule type" value="Genomic_DNA"/>
</dbReference>
<keyword evidence="3" id="KW-1185">Reference proteome</keyword>
<accession>A0A507B757</accession>
<proteinExistence type="predicted"/>
<feature type="compositionally biased region" description="Basic and acidic residues" evidence="1">
    <location>
        <begin position="121"/>
        <end position="154"/>
    </location>
</feature>
<evidence type="ECO:0000313" key="2">
    <source>
        <dbReference type="EMBL" id="TPX12598.1"/>
    </source>
</evidence>
<dbReference type="InParanoid" id="A0A507B757"/>
<sequence>MSSDNRQKYGPHGRSAQSATPYPREGYQVPQIARPSGSWYSPAAPTYTQNNPSYGYPHPNVQPYPTYQSNPSYGYPGPNQRSNLSASAAEFVPNQPHHGAGGGQDFSQRQKHSLAVHKVRQHQESDDKSDQMRDFDRRLKEMERSHKQDKDDNKVSFAVVWEKLEQHDKAVSFLEPALVEKIFSLIPATKKEESKTNTLPKPPSRKRARTEE</sequence>
<reference evidence="2 3" key="1">
    <citation type="submission" date="2019-06" db="EMBL/GenBank/DDBJ databases">
        <title>Draft genome sequence of the filamentous fungus Phialemoniopsis curvata isolated from diesel fuel.</title>
        <authorList>
            <person name="Varaljay V.A."/>
            <person name="Lyon W.J."/>
            <person name="Crouch A.L."/>
            <person name="Drake C.E."/>
            <person name="Hollomon J.M."/>
            <person name="Nadeau L.J."/>
            <person name="Nunn H.S."/>
            <person name="Stevenson B.S."/>
            <person name="Bojanowski C.L."/>
            <person name="Crookes-Goodson W.J."/>
        </authorList>
    </citation>
    <scope>NUCLEOTIDE SEQUENCE [LARGE SCALE GENOMIC DNA]</scope>
    <source>
        <strain evidence="2 3">D216</strain>
    </source>
</reference>
<feature type="compositionally biased region" description="Basic residues" evidence="1">
    <location>
        <begin position="203"/>
        <end position="212"/>
    </location>
</feature>
<comment type="caution">
    <text evidence="2">The sequence shown here is derived from an EMBL/GenBank/DDBJ whole genome shotgun (WGS) entry which is preliminary data.</text>
</comment>
<dbReference type="AlphaFoldDB" id="A0A507B757"/>
<organism evidence="2 3">
    <name type="scientific">Thyridium curvatum</name>
    <dbReference type="NCBI Taxonomy" id="1093900"/>
    <lineage>
        <taxon>Eukaryota</taxon>
        <taxon>Fungi</taxon>
        <taxon>Dikarya</taxon>
        <taxon>Ascomycota</taxon>
        <taxon>Pezizomycotina</taxon>
        <taxon>Sordariomycetes</taxon>
        <taxon>Sordariomycetidae</taxon>
        <taxon>Thyridiales</taxon>
        <taxon>Thyridiaceae</taxon>
        <taxon>Thyridium</taxon>
    </lineage>
</organism>
<feature type="region of interest" description="Disordered" evidence="1">
    <location>
        <begin position="186"/>
        <end position="212"/>
    </location>
</feature>
<feature type="region of interest" description="Disordered" evidence="1">
    <location>
        <begin position="1"/>
        <end position="154"/>
    </location>
</feature>
<dbReference type="GeneID" id="41968222"/>
<gene>
    <name evidence="2" type="ORF">E0L32_000775</name>
</gene>